<feature type="transmembrane region" description="Helical" evidence="1">
    <location>
        <begin position="14"/>
        <end position="38"/>
    </location>
</feature>
<dbReference type="AlphaFoldDB" id="A1ZGQ3"/>
<keyword evidence="1" id="KW-1133">Transmembrane helix</keyword>
<keyword evidence="1" id="KW-0812">Transmembrane</keyword>
<dbReference type="OrthoDB" id="1122768at2"/>
<evidence type="ECO:0000256" key="1">
    <source>
        <dbReference type="SAM" id="Phobius"/>
    </source>
</evidence>
<protein>
    <submittedName>
        <fullName evidence="2">Uncharacterized protein</fullName>
    </submittedName>
</protein>
<dbReference type="Proteomes" id="UP000004095">
    <property type="component" value="Unassembled WGS sequence"/>
</dbReference>
<reference evidence="2 3" key="1">
    <citation type="submission" date="2007-01" db="EMBL/GenBank/DDBJ databases">
        <authorList>
            <person name="Haygood M."/>
            <person name="Podell S."/>
            <person name="Anderson C."/>
            <person name="Hopkinson B."/>
            <person name="Roe K."/>
            <person name="Barbeau K."/>
            <person name="Gaasterland T."/>
            <person name="Ferriera S."/>
            <person name="Johnson J."/>
            <person name="Kravitz S."/>
            <person name="Beeson K."/>
            <person name="Sutton G."/>
            <person name="Rogers Y.-H."/>
            <person name="Friedman R."/>
            <person name="Frazier M."/>
            <person name="Venter J.C."/>
        </authorList>
    </citation>
    <scope>NUCLEOTIDE SEQUENCE [LARGE SCALE GENOMIC DNA]</scope>
    <source>
        <strain evidence="2 3">ATCC 23134</strain>
    </source>
</reference>
<feature type="transmembrane region" description="Helical" evidence="1">
    <location>
        <begin position="73"/>
        <end position="102"/>
    </location>
</feature>
<feature type="transmembrane region" description="Helical" evidence="1">
    <location>
        <begin position="114"/>
        <end position="138"/>
    </location>
</feature>
<feature type="transmembrane region" description="Helical" evidence="1">
    <location>
        <begin position="44"/>
        <end position="61"/>
    </location>
</feature>
<dbReference type="RefSeq" id="WP_002695009.1">
    <property type="nucleotide sequence ID" value="NZ_AAWS01000006.1"/>
</dbReference>
<name>A1ZGQ3_MICM2</name>
<keyword evidence="1" id="KW-0472">Membrane</keyword>
<keyword evidence="3" id="KW-1185">Reference proteome</keyword>
<evidence type="ECO:0000313" key="2">
    <source>
        <dbReference type="EMBL" id="EAY30670.1"/>
    </source>
</evidence>
<proteinExistence type="predicted"/>
<sequence>MLRKPAPTTSTARVALRFGVITGLLLNLYNTLLLFLWFNAPWDVKMMGYVILAGGIVYAMREFRAYNKKGMNLIQGLGLGTMLSAVASLVYGLVNMVIIALFAPASAQSGAVSILFINTIVVTVMIGVIISLVASLFYKTDNTVS</sequence>
<evidence type="ECO:0000313" key="3">
    <source>
        <dbReference type="Proteomes" id="UP000004095"/>
    </source>
</evidence>
<dbReference type="Pfam" id="PF13858">
    <property type="entry name" value="DUF4199"/>
    <property type="match status" value="1"/>
</dbReference>
<organism evidence="2 3">
    <name type="scientific">Microscilla marina ATCC 23134</name>
    <dbReference type="NCBI Taxonomy" id="313606"/>
    <lineage>
        <taxon>Bacteria</taxon>
        <taxon>Pseudomonadati</taxon>
        <taxon>Bacteroidota</taxon>
        <taxon>Cytophagia</taxon>
        <taxon>Cytophagales</taxon>
        <taxon>Microscillaceae</taxon>
        <taxon>Microscilla</taxon>
    </lineage>
</organism>
<gene>
    <name evidence="2" type="ORF">M23134_03308</name>
</gene>
<dbReference type="EMBL" id="AAWS01000006">
    <property type="protein sequence ID" value="EAY30670.1"/>
    <property type="molecule type" value="Genomic_DNA"/>
</dbReference>
<dbReference type="InterPro" id="IPR025250">
    <property type="entry name" value="DUF4199"/>
</dbReference>
<comment type="caution">
    <text evidence="2">The sequence shown here is derived from an EMBL/GenBank/DDBJ whole genome shotgun (WGS) entry which is preliminary data.</text>
</comment>
<accession>A1ZGQ3</accession>